<evidence type="ECO:0000259" key="3">
    <source>
        <dbReference type="Pfam" id="PF25324"/>
    </source>
</evidence>
<keyword evidence="4" id="KW-0378">Hydrolase</keyword>
<dbReference type="EMBL" id="MU853784">
    <property type="protein sequence ID" value="KAK3941364.1"/>
    <property type="molecule type" value="Genomic_DNA"/>
</dbReference>
<dbReference type="Proteomes" id="UP001303473">
    <property type="component" value="Unassembled WGS sequence"/>
</dbReference>
<feature type="compositionally biased region" description="Acidic residues" evidence="1">
    <location>
        <begin position="297"/>
        <end position="312"/>
    </location>
</feature>
<dbReference type="InterPro" id="IPR057203">
    <property type="entry name" value="DUF7881"/>
</dbReference>
<sequence length="312" mass="35213">MPGAGLRALGRNVFFYDLRDLDTLLGGLVLTPGVTNADFYAMVNIVLIISSSFLLQNDNGETVLQDSQPLLPGRYFVVADSTIEINNEPVYTRAMSIQTGPRVRVFTEQVRERDKGCVVTKKENLRAAVGLWIGFEAAHIFPLAYEQQWHEYGYGSCITLPPPQGGTINSVQNGLLLRGDMHALFDHYYFSINPDNGYKIVFFQTDHNDIYGTFLDSRLLDDPRRPRDELLRWHFRQAVLSNMRGIGEPDLEQDFPPGSDMMGTIRDGPKAAERMEFELFDRLAHYTDLCSSKDTDGDTDVDEQDADVSDKD</sequence>
<dbReference type="InterPro" id="IPR003615">
    <property type="entry name" value="HNH_nuc"/>
</dbReference>
<dbReference type="Pfam" id="PF13391">
    <property type="entry name" value="HNH_2"/>
    <property type="match status" value="1"/>
</dbReference>
<accession>A0AAN6N8Y2</accession>
<keyword evidence="4" id="KW-0255">Endonuclease</keyword>
<feature type="domain" description="DUF7881" evidence="3">
    <location>
        <begin position="10"/>
        <end position="83"/>
    </location>
</feature>
<evidence type="ECO:0000259" key="2">
    <source>
        <dbReference type="Pfam" id="PF13391"/>
    </source>
</evidence>
<gene>
    <name evidence="4" type="ORF">QBC46DRAFT_383015</name>
</gene>
<dbReference type="Pfam" id="PF25324">
    <property type="entry name" value="DUF7881"/>
    <property type="match status" value="1"/>
</dbReference>
<evidence type="ECO:0000313" key="4">
    <source>
        <dbReference type="EMBL" id="KAK3941364.1"/>
    </source>
</evidence>
<dbReference type="GO" id="GO:0004519">
    <property type="term" value="F:endonuclease activity"/>
    <property type="evidence" value="ECO:0007669"/>
    <property type="project" value="UniProtKB-KW"/>
</dbReference>
<feature type="domain" description="HNH nuclease" evidence="2">
    <location>
        <begin position="117"/>
        <end position="193"/>
    </location>
</feature>
<protein>
    <submittedName>
        <fullName evidence="4">HNH endonuclease-domain-containing protein</fullName>
    </submittedName>
</protein>
<keyword evidence="5" id="KW-1185">Reference proteome</keyword>
<dbReference type="AlphaFoldDB" id="A0AAN6N8Y2"/>
<organism evidence="4 5">
    <name type="scientific">Diplogelasinospora grovesii</name>
    <dbReference type="NCBI Taxonomy" id="303347"/>
    <lineage>
        <taxon>Eukaryota</taxon>
        <taxon>Fungi</taxon>
        <taxon>Dikarya</taxon>
        <taxon>Ascomycota</taxon>
        <taxon>Pezizomycotina</taxon>
        <taxon>Sordariomycetes</taxon>
        <taxon>Sordariomycetidae</taxon>
        <taxon>Sordariales</taxon>
        <taxon>Diplogelasinosporaceae</taxon>
        <taxon>Diplogelasinospora</taxon>
    </lineage>
</organism>
<keyword evidence="4" id="KW-0540">Nuclease</keyword>
<name>A0AAN6N8Y2_9PEZI</name>
<proteinExistence type="predicted"/>
<evidence type="ECO:0000313" key="5">
    <source>
        <dbReference type="Proteomes" id="UP001303473"/>
    </source>
</evidence>
<feature type="region of interest" description="Disordered" evidence="1">
    <location>
        <begin position="290"/>
        <end position="312"/>
    </location>
</feature>
<evidence type="ECO:0000256" key="1">
    <source>
        <dbReference type="SAM" id="MobiDB-lite"/>
    </source>
</evidence>
<comment type="caution">
    <text evidence="4">The sequence shown here is derived from an EMBL/GenBank/DDBJ whole genome shotgun (WGS) entry which is preliminary data.</text>
</comment>
<reference evidence="5" key="1">
    <citation type="journal article" date="2023" name="Mol. Phylogenet. Evol.">
        <title>Genome-scale phylogeny and comparative genomics of the fungal order Sordariales.</title>
        <authorList>
            <person name="Hensen N."/>
            <person name="Bonometti L."/>
            <person name="Westerberg I."/>
            <person name="Brannstrom I.O."/>
            <person name="Guillou S."/>
            <person name="Cros-Aarteil S."/>
            <person name="Calhoun S."/>
            <person name="Haridas S."/>
            <person name="Kuo A."/>
            <person name="Mondo S."/>
            <person name="Pangilinan J."/>
            <person name="Riley R."/>
            <person name="LaButti K."/>
            <person name="Andreopoulos B."/>
            <person name="Lipzen A."/>
            <person name="Chen C."/>
            <person name="Yan M."/>
            <person name="Daum C."/>
            <person name="Ng V."/>
            <person name="Clum A."/>
            <person name="Steindorff A."/>
            <person name="Ohm R.A."/>
            <person name="Martin F."/>
            <person name="Silar P."/>
            <person name="Natvig D.O."/>
            <person name="Lalanne C."/>
            <person name="Gautier V."/>
            <person name="Ament-Velasquez S.L."/>
            <person name="Kruys A."/>
            <person name="Hutchinson M.I."/>
            <person name="Powell A.J."/>
            <person name="Barry K."/>
            <person name="Miller A.N."/>
            <person name="Grigoriev I.V."/>
            <person name="Debuchy R."/>
            <person name="Gladieux P."/>
            <person name="Hiltunen Thoren M."/>
            <person name="Johannesson H."/>
        </authorList>
    </citation>
    <scope>NUCLEOTIDE SEQUENCE [LARGE SCALE GENOMIC DNA]</scope>
    <source>
        <strain evidence="5">CBS 340.73</strain>
    </source>
</reference>